<dbReference type="Gene3D" id="3.50.30.20">
    <property type="entry name" value="Carbamoyl-phosphate synthase small subunit, N-terminal domain"/>
    <property type="match status" value="1"/>
</dbReference>
<dbReference type="SUPFAM" id="SSF52021">
    <property type="entry name" value="Carbamoyl phosphate synthetase, small subunit N-terminal domain"/>
    <property type="match status" value="1"/>
</dbReference>
<dbReference type="InterPro" id="IPR002474">
    <property type="entry name" value="CarbamoylP_synth_ssu_N"/>
</dbReference>
<dbReference type="SMART" id="SM01097">
    <property type="entry name" value="CPSase_sm_chain"/>
    <property type="match status" value="1"/>
</dbReference>
<evidence type="ECO:0000256" key="1">
    <source>
        <dbReference type="ARBA" id="ARBA00022598"/>
    </source>
</evidence>
<evidence type="ECO:0000256" key="4">
    <source>
        <dbReference type="SAM" id="MobiDB-lite"/>
    </source>
</evidence>
<dbReference type="PRINTS" id="PR00097">
    <property type="entry name" value="ANTSNTHASEII"/>
</dbReference>
<dbReference type="InterPro" id="IPR016185">
    <property type="entry name" value="PreATP-grasp_dom_sf"/>
</dbReference>
<dbReference type="InterPro" id="IPR029062">
    <property type="entry name" value="Class_I_gatase-like"/>
</dbReference>
<protein>
    <recommendedName>
        <fullName evidence="5">Carbamoyl-phosphate synthase small subunit N-terminal domain-containing protein</fullName>
    </recommendedName>
</protein>
<keyword evidence="2" id="KW-0547">Nucleotide-binding</keyword>
<dbReference type="Proteomes" id="UP001189429">
    <property type="component" value="Unassembled WGS sequence"/>
</dbReference>
<gene>
    <name evidence="6" type="ORF">PCOR1329_LOCUS51980</name>
</gene>
<dbReference type="PROSITE" id="PS51273">
    <property type="entry name" value="GATASE_TYPE_1"/>
    <property type="match status" value="1"/>
</dbReference>
<feature type="compositionally biased region" description="Basic residues" evidence="4">
    <location>
        <begin position="576"/>
        <end position="586"/>
    </location>
</feature>
<comment type="caution">
    <text evidence="6">The sequence shown here is derived from an EMBL/GenBank/DDBJ whole genome shotgun (WGS) entry which is preliminary data.</text>
</comment>
<evidence type="ECO:0000256" key="2">
    <source>
        <dbReference type="ARBA" id="ARBA00022741"/>
    </source>
</evidence>
<dbReference type="PRINTS" id="PR00098">
    <property type="entry name" value="CPSASE"/>
</dbReference>
<keyword evidence="3" id="KW-0067">ATP-binding</keyword>
<dbReference type="PRINTS" id="PR00096">
    <property type="entry name" value="GATASE"/>
</dbReference>
<dbReference type="Pfam" id="PF00117">
    <property type="entry name" value="GATase"/>
    <property type="match status" value="1"/>
</dbReference>
<keyword evidence="1" id="KW-0436">Ligase</keyword>
<organism evidence="6 7">
    <name type="scientific">Prorocentrum cordatum</name>
    <dbReference type="NCBI Taxonomy" id="2364126"/>
    <lineage>
        <taxon>Eukaryota</taxon>
        <taxon>Sar</taxon>
        <taxon>Alveolata</taxon>
        <taxon>Dinophyceae</taxon>
        <taxon>Prorocentrales</taxon>
        <taxon>Prorocentraceae</taxon>
        <taxon>Prorocentrum</taxon>
    </lineage>
</organism>
<dbReference type="CDD" id="cd01744">
    <property type="entry name" value="GATase1_CPSase"/>
    <property type="match status" value="1"/>
</dbReference>
<dbReference type="SUPFAM" id="SSF52317">
    <property type="entry name" value="Class I glutamine amidotransferase-like"/>
    <property type="match status" value="1"/>
</dbReference>
<dbReference type="Pfam" id="PF00988">
    <property type="entry name" value="CPSase_sm_chain"/>
    <property type="match status" value="1"/>
</dbReference>
<reference evidence="6" key="1">
    <citation type="submission" date="2023-10" db="EMBL/GenBank/DDBJ databases">
        <authorList>
            <person name="Chen Y."/>
            <person name="Shah S."/>
            <person name="Dougan E. K."/>
            <person name="Thang M."/>
            <person name="Chan C."/>
        </authorList>
    </citation>
    <scope>NUCLEOTIDE SEQUENCE [LARGE SCALE GENOMIC DNA]</scope>
</reference>
<dbReference type="InterPro" id="IPR036480">
    <property type="entry name" value="CarbP_synth_ssu_N_sf"/>
</dbReference>
<dbReference type="NCBIfam" id="NF009475">
    <property type="entry name" value="PRK12838.1"/>
    <property type="match status" value="1"/>
</dbReference>
<dbReference type="Pfam" id="PF25596">
    <property type="entry name" value="CPSase_L_D1"/>
    <property type="match status" value="1"/>
</dbReference>
<name>A0ABN9UV59_9DINO</name>
<feature type="region of interest" description="Disordered" evidence="4">
    <location>
        <begin position="570"/>
        <end position="613"/>
    </location>
</feature>
<dbReference type="Gene3D" id="3.40.50.20">
    <property type="match status" value="1"/>
</dbReference>
<dbReference type="InterPro" id="IPR058047">
    <property type="entry name" value="CPSase_preATP-grasp"/>
</dbReference>
<dbReference type="SUPFAM" id="SSF52440">
    <property type="entry name" value="PreATP-grasp domain"/>
    <property type="match status" value="1"/>
</dbReference>
<feature type="compositionally biased region" description="Low complexity" evidence="4">
    <location>
        <begin position="587"/>
        <end position="607"/>
    </location>
</feature>
<keyword evidence="7" id="KW-1185">Reference proteome</keyword>
<dbReference type="PANTHER" id="PTHR11405">
    <property type="entry name" value="CARBAMOYLTRANSFERASE FAMILY MEMBER"/>
    <property type="match status" value="1"/>
</dbReference>
<dbReference type="Gene3D" id="3.40.50.880">
    <property type="match status" value="1"/>
</dbReference>
<evidence type="ECO:0000259" key="5">
    <source>
        <dbReference type="SMART" id="SM01097"/>
    </source>
</evidence>
<proteinExistence type="inferred from homology"/>
<evidence type="ECO:0000256" key="3">
    <source>
        <dbReference type="ARBA" id="ARBA00022840"/>
    </source>
</evidence>
<dbReference type="HAMAP" id="MF_01209">
    <property type="entry name" value="CPSase_S_chain"/>
    <property type="match status" value="1"/>
</dbReference>
<evidence type="ECO:0000313" key="6">
    <source>
        <dbReference type="EMBL" id="CAK0863985.1"/>
    </source>
</evidence>
<sequence>MLKVSGLTLQVVITQTQTQTRESAGWRAGRAGAARSTRNRAGAHISSAALRGAEAGSSPGLLSAVGEVVFNTGMVGYPESLTDPSYAGQILVLTFPLVGNYGVPDEECDALGLLRHFESNKIHIKALVVSDYSFVASHYTSRKTLALWLEEHKIPGIYGVDTRALTKLIRMHGALLGKVVVEGDAAAASIEFEDPNATNLAASVSRSQTQVFVPPPLPPAAGSEAPPPQEAEKQITILGVDCGMKNNIIRYFVESLRVKLVVVPWDYDFTKDEFDGLFLSNGPGDPLKCEKTIGHVREVMLRRPTLPIFGICLGNQILGLASGAKTYKMKFGNRGMNQPCVDMRTTRCYITPQNHGFAIDNASLSDGWMPLMINANDGSNEGIIHSGRPWFSVQFHPEACGGPTDTAFLFHQFLNNITSPVQMVTTIPYSPPAVYRKVLVLGSGGLTIGQAGEFDYSGSQAIKALRESGVHSIVINPNIATVQTSWGYADKVYFLPVTVEFVTQVIKRERPDGILCSFGGQTALNCGIRLEEEGVLSTYGVKVLGTPIKTVITTEDRELFAKAVEHPGWPRVPAARPRRRPQRPPRRSATPCWSGPRSLWAASAAASRRTRPS</sequence>
<dbReference type="PANTHER" id="PTHR11405:SF5">
    <property type="entry name" value="CAD PROTEIN"/>
    <property type="match status" value="1"/>
</dbReference>
<dbReference type="InterPro" id="IPR005483">
    <property type="entry name" value="CPSase_dom"/>
</dbReference>
<evidence type="ECO:0000313" key="7">
    <source>
        <dbReference type="Proteomes" id="UP001189429"/>
    </source>
</evidence>
<feature type="domain" description="Carbamoyl-phosphate synthase small subunit N-terminal" evidence="5">
    <location>
        <begin position="46"/>
        <end position="180"/>
    </location>
</feature>
<dbReference type="NCBIfam" id="TIGR01368">
    <property type="entry name" value="CPSaseIIsmall"/>
    <property type="match status" value="1"/>
</dbReference>
<dbReference type="EMBL" id="CAUYUJ010016320">
    <property type="protein sequence ID" value="CAK0863985.1"/>
    <property type="molecule type" value="Genomic_DNA"/>
</dbReference>
<dbReference type="InterPro" id="IPR035686">
    <property type="entry name" value="CPSase_GATase1"/>
</dbReference>
<dbReference type="InterPro" id="IPR006274">
    <property type="entry name" value="CarbamoylP_synth_ssu"/>
</dbReference>
<dbReference type="InterPro" id="IPR017926">
    <property type="entry name" value="GATASE"/>
</dbReference>
<accession>A0ABN9UV59</accession>
<dbReference type="PRINTS" id="PR00099">
    <property type="entry name" value="CPSGATASE"/>
</dbReference>